<dbReference type="AlphaFoldDB" id="A0A2T4IXF6"/>
<dbReference type="InterPro" id="IPR046335">
    <property type="entry name" value="LacI/GalR-like_sensor"/>
</dbReference>
<organism evidence="5 6">
    <name type="scientific">Mesorhizobium helmanticense</name>
    <dbReference type="NCBI Taxonomy" id="1776423"/>
    <lineage>
        <taxon>Bacteria</taxon>
        <taxon>Pseudomonadati</taxon>
        <taxon>Pseudomonadota</taxon>
        <taxon>Alphaproteobacteria</taxon>
        <taxon>Hyphomicrobiales</taxon>
        <taxon>Phyllobacteriaceae</taxon>
        <taxon>Mesorhizobium</taxon>
    </lineage>
</organism>
<evidence type="ECO:0000259" key="4">
    <source>
        <dbReference type="PROSITE" id="PS50932"/>
    </source>
</evidence>
<dbReference type="InterPro" id="IPR010982">
    <property type="entry name" value="Lambda_DNA-bd_dom_sf"/>
</dbReference>
<dbReference type="SUPFAM" id="SSF47413">
    <property type="entry name" value="lambda repressor-like DNA-binding domains"/>
    <property type="match status" value="1"/>
</dbReference>
<sequence>MLGLMVTRSDVARRAGTSTAVVSYVVNDGPRPVAAETRQRVLDAIAALGYRPNRVAQALRGQRSRVLGLIVPDISNPFYAELARVIENCADLLGYTLVLGNSEQDAQRELRYVHTFLDRQVDGLILISGSSSEELTALFPEIAVPFILLDRRINYAPNAFLLATDSFAGAITATRHLLSLGHTDIAALCGPARIASERARGYAHAMTEAGLKPVLHHSDEYDRQSSHALARTILSGPDRPSAIFASYDLAGISILRAAADVGLNIPGDLAVVAYDNILEGQYTVPRLTTVAQPTEELGNSATRHLIGLVEGNIEVKFGMEFIAPRLIVRESCGGLTPQG</sequence>
<dbReference type="Proteomes" id="UP000240259">
    <property type="component" value="Unassembled WGS sequence"/>
</dbReference>
<accession>A0A2T4IXF6</accession>
<name>A0A2T4IXF6_9HYPH</name>
<feature type="domain" description="HTH lacI-type" evidence="4">
    <location>
        <begin position="6"/>
        <end position="61"/>
    </location>
</feature>
<dbReference type="PANTHER" id="PTHR30146">
    <property type="entry name" value="LACI-RELATED TRANSCRIPTIONAL REPRESSOR"/>
    <property type="match status" value="1"/>
</dbReference>
<dbReference type="InterPro" id="IPR000843">
    <property type="entry name" value="HTH_LacI"/>
</dbReference>
<keyword evidence="3" id="KW-0804">Transcription</keyword>
<dbReference type="SUPFAM" id="SSF53822">
    <property type="entry name" value="Periplasmic binding protein-like I"/>
    <property type="match status" value="1"/>
</dbReference>
<evidence type="ECO:0000256" key="3">
    <source>
        <dbReference type="ARBA" id="ARBA00023163"/>
    </source>
</evidence>
<protein>
    <submittedName>
        <fullName evidence="5">LacI family transcriptional regulator</fullName>
    </submittedName>
</protein>
<dbReference type="GO" id="GO:0000976">
    <property type="term" value="F:transcription cis-regulatory region binding"/>
    <property type="evidence" value="ECO:0007669"/>
    <property type="project" value="TreeGrafter"/>
</dbReference>
<comment type="caution">
    <text evidence="5">The sequence shown here is derived from an EMBL/GenBank/DDBJ whole genome shotgun (WGS) entry which is preliminary data.</text>
</comment>
<dbReference type="Gene3D" id="1.10.260.40">
    <property type="entry name" value="lambda repressor-like DNA-binding domains"/>
    <property type="match status" value="1"/>
</dbReference>
<evidence type="ECO:0000313" key="5">
    <source>
        <dbReference type="EMBL" id="PTE10253.1"/>
    </source>
</evidence>
<dbReference type="CDD" id="cd01392">
    <property type="entry name" value="HTH_LacI"/>
    <property type="match status" value="1"/>
</dbReference>
<keyword evidence="6" id="KW-1185">Reference proteome</keyword>
<gene>
    <name evidence="5" type="ORF">C9427_12000</name>
</gene>
<dbReference type="PROSITE" id="PS50932">
    <property type="entry name" value="HTH_LACI_2"/>
    <property type="match status" value="1"/>
</dbReference>
<keyword evidence="2" id="KW-0238">DNA-binding</keyword>
<dbReference type="Pfam" id="PF13377">
    <property type="entry name" value="Peripla_BP_3"/>
    <property type="match status" value="1"/>
</dbReference>
<evidence type="ECO:0000313" key="6">
    <source>
        <dbReference type="Proteomes" id="UP000240259"/>
    </source>
</evidence>
<proteinExistence type="predicted"/>
<evidence type="ECO:0000256" key="1">
    <source>
        <dbReference type="ARBA" id="ARBA00023015"/>
    </source>
</evidence>
<dbReference type="GO" id="GO:0003700">
    <property type="term" value="F:DNA-binding transcription factor activity"/>
    <property type="evidence" value="ECO:0007669"/>
    <property type="project" value="TreeGrafter"/>
</dbReference>
<dbReference type="CDD" id="cd06267">
    <property type="entry name" value="PBP1_LacI_sugar_binding-like"/>
    <property type="match status" value="1"/>
</dbReference>
<reference evidence="5 6" key="1">
    <citation type="submission" date="2018-03" db="EMBL/GenBank/DDBJ databases">
        <title>Genome sequence of the symbiotic type strain Mesorhizobium helmanticense CSLC115NT isolated from Lotus corniculatus nodules.</title>
        <authorList>
            <person name="Sannazzaro A.I."/>
            <person name="Torres Tejerizo G.A."/>
            <person name="Dip D."/>
            <person name="Caballero M."/>
            <person name="Pistorio M."/>
            <person name="Estrella M.J."/>
        </authorList>
    </citation>
    <scope>NUCLEOTIDE SEQUENCE [LARGE SCALE GENOMIC DNA]</scope>
    <source>
        <strain evidence="5 6">CSLC115N</strain>
    </source>
</reference>
<dbReference type="Pfam" id="PF00356">
    <property type="entry name" value="LacI"/>
    <property type="match status" value="1"/>
</dbReference>
<dbReference type="OrthoDB" id="7946617at2"/>
<keyword evidence="1" id="KW-0805">Transcription regulation</keyword>
<dbReference type="SMART" id="SM00354">
    <property type="entry name" value="HTH_LACI"/>
    <property type="match status" value="1"/>
</dbReference>
<dbReference type="EMBL" id="PZJX01000025">
    <property type="protein sequence ID" value="PTE10253.1"/>
    <property type="molecule type" value="Genomic_DNA"/>
</dbReference>
<evidence type="ECO:0000256" key="2">
    <source>
        <dbReference type="ARBA" id="ARBA00023125"/>
    </source>
</evidence>
<dbReference type="PANTHER" id="PTHR30146:SF109">
    <property type="entry name" value="HTH-TYPE TRANSCRIPTIONAL REGULATOR GALS"/>
    <property type="match status" value="1"/>
</dbReference>
<dbReference type="InterPro" id="IPR028082">
    <property type="entry name" value="Peripla_BP_I"/>
</dbReference>
<dbReference type="Gene3D" id="3.40.50.2300">
    <property type="match status" value="2"/>
</dbReference>